<protein>
    <recommendedName>
        <fullName evidence="2">Cyanovirin-N domain-containing protein</fullName>
    </recommendedName>
</protein>
<evidence type="ECO:0000256" key="1">
    <source>
        <dbReference type="SAM" id="SignalP"/>
    </source>
</evidence>
<dbReference type="Pfam" id="PF08881">
    <property type="entry name" value="CVNH"/>
    <property type="match status" value="1"/>
</dbReference>
<evidence type="ECO:0000313" key="3">
    <source>
        <dbReference type="EMBL" id="AEO56671.1"/>
    </source>
</evidence>
<name>G2QAC1_THET4</name>
<evidence type="ECO:0000313" key="4">
    <source>
        <dbReference type="Proteomes" id="UP000007322"/>
    </source>
</evidence>
<accession>G2QAC1</accession>
<dbReference type="AlphaFoldDB" id="G2QAC1"/>
<gene>
    <name evidence="3" type="ORF">MYCTH_2301832</name>
</gene>
<dbReference type="eggNOG" id="ENOG502RMK5">
    <property type="taxonomic scope" value="Eukaryota"/>
</dbReference>
<dbReference type="HOGENOM" id="CLU_143638_0_0_1"/>
<dbReference type="Gene3D" id="2.30.60.10">
    <property type="entry name" value="Cyanovirin-N"/>
    <property type="match status" value="1"/>
</dbReference>
<dbReference type="OrthoDB" id="2947935at2759"/>
<sequence length="139" mass="14429">MKPTLFALVLGLGASGALAANFADSCDAKSIKVSGKTLRANCKNIFGQSTCSKLNLNKCIKNVNGRLQADPSGAGPHFDDQCVKCTNSNPGNGLIIGEQPSIIYCKCNPGPGAAQADWPTAIFDLSASASMNSTIFCEE</sequence>
<feature type="signal peptide" evidence="1">
    <location>
        <begin position="1"/>
        <end position="19"/>
    </location>
</feature>
<keyword evidence="1" id="KW-0732">Signal</keyword>
<dbReference type="GeneID" id="11510721"/>
<dbReference type="OMA" id="QYKCSKL"/>
<dbReference type="EMBL" id="CP003003">
    <property type="protein sequence ID" value="AEO56671.1"/>
    <property type="molecule type" value="Genomic_DNA"/>
</dbReference>
<dbReference type="VEuPathDB" id="FungiDB:MYCTH_2301832"/>
<keyword evidence="4" id="KW-1185">Reference proteome</keyword>
<dbReference type="STRING" id="573729.G2QAC1"/>
<dbReference type="InterPro" id="IPR036673">
    <property type="entry name" value="Cyanovirin-N_sf"/>
</dbReference>
<dbReference type="Proteomes" id="UP000007322">
    <property type="component" value="Chromosome 2"/>
</dbReference>
<proteinExistence type="predicted"/>
<organism evidence="3 4">
    <name type="scientific">Thermothelomyces thermophilus (strain ATCC 42464 / BCRC 31852 / DSM 1799)</name>
    <name type="common">Sporotrichum thermophile</name>
    <dbReference type="NCBI Taxonomy" id="573729"/>
    <lineage>
        <taxon>Eukaryota</taxon>
        <taxon>Fungi</taxon>
        <taxon>Dikarya</taxon>
        <taxon>Ascomycota</taxon>
        <taxon>Pezizomycotina</taxon>
        <taxon>Sordariomycetes</taxon>
        <taxon>Sordariomycetidae</taxon>
        <taxon>Sordariales</taxon>
        <taxon>Chaetomiaceae</taxon>
        <taxon>Thermothelomyces</taxon>
    </lineage>
</organism>
<dbReference type="RefSeq" id="XP_003661916.1">
    <property type="nucleotide sequence ID" value="XM_003661868.1"/>
</dbReference>
<evidence type="ECO:0000259" key="2">
    <source>
        <dbReference type="Pfam" id="PF08881"/>
    </source>
</evidence>
<reference evidence="3 4" key="1">
    <citation type="journal article" date="2011" name="Nat. Biotechnol.">
        <title>Comparative genomic analysis of the thermophilic biomass-degrading fungi Myceliophthora thermophila and Thielavia terrestris.</title>
        <authorList>
            <person name="Berka R.M."/>
            <person name="Grigoriev I.V."/>
            <person name="Otillar R."/>
            <person name="Salamov A."/>
            <person name="Grimwood J."/>
            <person name="Reid I."/>
            <person name="Ishmael N."/>
            <person name="John T."/>
            <person name="Darmond C."/>
            <person name="Moisan M.-C."/>
            <person name="Henrissat B."/>
            <person name="Coutinho P.M."/>
            <person name="Lombard V."/>
            <person name="Natvig D.O."/>
            <person name="Lindquist E."/>
            <person name="Schmutz J."/>
            <person name="Lucas S."/>
            <person name="Harris P."/>
            <person name="Powlowski J."/>
            <person name="Bellemare A."/>
            <person name="Taylor D."/>
            <person name="Butler G."/>
            <person name="de Vries R.P."/>
            <person name="Allijn I.E."/>
            <person name="van den Brink J."/>
            <person name="Ushinsky S."/>
            <person name="Storms R."/>
            <person name="Powell A.J."/>
            <person name="Paulsen I.T."/>
            <person name="Elbourne L.D.H."/>
            <person name="Baker S.E."/>
            <person name="Magnuson J."/>
            <person name="LaBoissiere S."/>
            <person name="Clutterbuck A.J."/>
            <person name="Martinez D."/>
            <person name="Wogulis M."/>
            <person name="de Leon A.L."/>
            <person name="Rey M.W."/>
            <person name="Tsang A."/>
        </authorList>
    </citation>
    <scope>NUCLEOTIDE SEQUENCE [LARGE SCALE GENOMIC DNA]</scope>
    <source>
        <strain evidence="4">ATCC 42464 / BCRC 31852 / DSM 1799</strain>
    </source>
</reference>
<feature type="domain" description="Cyanovirin-N" evidence="2">
    <location>
        <begin position="22"/>
        <end position="107"/>
    </location>
</feature>
<dbReference type="InParanoid" id="G2QAC1"/>
<feature type="chain" id="PRO_5003436122" description="Cyanovirin-N domain-containing protein" evidence="1">
    <location>
        <begin position="20"/>
        <end position="139"/>
    </location>
</feature>
<dbReference type="KEGG" id="mtm:MYCTH_2301832"/>
<dbReference type="SUPFAM" id="SSF51322">
    <property type="entry name" value="Cyanovirin-N"/>
    <property type="match status" value="1"/>
</dbReference>
<dbReference type="InterPro" id="IPR011058">
    <property type="entry name" value="Cyanovirin-N"/>
</dbReference>